<dbReference type="Pfam" id="PF00978">
    <property type="entry name" value="RdRP_2"/>
    <property type="match status" value="1"/>
</dbReference>
<keyword evidence="5 18" id="KW-0645">Protease</keyword>
<feature type="domain" description="(+)RNA virus helicase C-terminal" evidence="21">
    <location>
        <begin position="844"/>
        <end position="1138"/>
    </location>
</feature>
<feature type="domain" description="RdRp catalytic" evidence="20">
    <location>
        <begin position="1474"/>
        <end position="1580"/>
    </location>
</feature>
<dbReference type="InterPro" id="IPR027417">
    <property type="entry name" value="P-loop_NTPase"/>
</dbReference>
<dbReference type="PROSITE" id="PS51738">
    <property type="entry name" value="PEPTIDASE_C21"/>
    <property type="match status" value="1"/>
</dbReference>
<dbReference type="GO" id="GO:0016556">
    <property type="term" value="P:mRNA modification"/>
    <property type="evidence" value="ECO:0007669"/>
    <property type="project" value="InterPro"/>
</dbReference>
<dbReference type="KEGG" id="vg:1493964"/>
<dbReference type="GO" id="GO:0006396">
    <property type="term" value="P:RNA processing"/>
    <property type="evidence" value="ECO:0007669"/>
    <property type="project" value="InterPro"/>
</dbReference>
<evidence type="ECO:0000256" key="6">
    <source>
        <dbReference type="ARBA" id="ARBA00022679"/>
    </source>
</evidence>
<dbReference type="Pfam" id="PF19227">
    <property type="entry name" value="Salyut"/>
    <property type="match status" value="1"/>
</dbReference>
<comment type="function">
    <text evidence="15">RNA-directed RNA polymerase is responsible for the replication and transcription of the genome.</text>
</comment>
<dbReference type="Pfam" id="PF05381">
    <property type="entry name" value="Peptidase_C21"/>
    <property type="match status" value="1"/>
</dbReference>
<evidence type="ECO:0000256" key="1">
    <source>
        <dbReference type="ARBA" id="ARBA00022484"/>
    </source>
</evidence>
<dbReference type="GO" id="GO:0003968">
    <property type="term" value="F:RNA-directed RNA polymerase activity"/>
    <property type="evidence" value="ECO:0007669"/>
    <property type="project" value="UniProtKB-KW"/>
</dbReference>
<evidence type="ECO:0000256" key="12">
    <source>
        <dbReference type="ARBA" id="ARBA00022876"/>
    </source>
</evidence>
<evidence type="ECO:0000313" key="24">
    <source>
        <dbReference type="Proteomes" id="UP000203339"/>
    </source>
</evidence>
<evidence type="ECO:0000256" key="14">
    <source>
        <dbReference type="ARBA" id="ARBA00023268"/>
    </source>
</evidence>
<evidence type="ECO:0000256" key="7">
    <source>
        <dbReference type="ARBA" id="ARBA00022695"/>
    </source>
</evidence>
<keyword evidence="12" id="KW-1127">Modulation of host ubiquitin pathway by viral deubiquitinase</keyword>
<evidence type="ECO:0000256" key="2">
    <source>
        <dbReference type="ARBA" id="ARBA00022581"/>
    </source>
</evidence>
<dbReference type="PROSITE" id="PS51743">
    <property type="entry name" value="ALPHAVIRUS_MT"/>
    <property type="match status" value="1"/>
</dbReference>
<dbReference type="Pfam" id="PF01660">
    <property type="entry name" value="Vmethyltransf"/>
    <property type="match status" value="1"/>
</dbReference>
<keyword evidence="7" id="KW-0548">Nucleotidyltransferase</keyword>
<dbReference type="RefSeq" id="NP_047920.1">
    <property type="nucleotide sequence ID" value="NC_001977.1"/>
</dbReference>
<evidence type="ECO:0000256" key="3">
    <source>
        <dbReference type="ARBA" id="ARBA00022603"/>
    </source>
</evidence>
<dbReference type="Gene3D" id="3.40.50.300">
    <property type="entry name" value="P-loop containing nucleotide triphosphate hydrolases"/>
    <property type="match status" value="1"/>
</dbReference>
<dbReference type="GO" id="GO:0004197">
    <property type="term" value="F:cysteine-type endopeptidase activity"/>
    <property type="evidence" value="ECO:0007669"/>
    <property type="project" value="UniProtKB-UniRule"/>
</dbReference>
<dbReference type="GO" id="GO:0039694">
    <property type="term" value="P:viral RNA genome replication"/>
    <property type="evidence" value="ECO:0007669"/>
    <property type="project" value="InterPro"/>
</dbReference>
<comment type="similarity">
    <text evidence="16">Belongs to the Tymoviridae non-structural replication polyprotein family.</text>
</comment>
<dbReference type="InterPro" id="IPR027351">
    <property type="entry name" value="(+)RNA_virus_helicase_core_dom"/>
</dbReference>
<proteinExistence type="inferred from homology"/>
<evidence type="ECO:0000256" key="8">
    <source>
        <dbReference type="ARBA" id="ARBA00022741"/>
    </source>
</evidence>
<reference evidence="23 24" key="1">
    <citation type="journal article" date="1992" name="J. Gen. Virol.">
        <title>Comparisons of the genomic sequences of erysimum latent virus and other tymoviruses: a search for the molecular basis of their host specificities.</title>
        <authorList>
            <person name="Srifah P."/>
            <person name="Keese P."/>
            <person name="Weiller G."/>
            <person name="Gibbs A."/>
        </authorList>
    </citation>
    <scope>NUCLEOTIDE SEQUENCE [LARGE SCALE GENOMIC DNA]</scope>
</reference>
<name>Q549L0_ELV</name>
<feature type="region of interest" description="Disordered" evidence="19">
    <location>
        <begin position="569"/>
        <end position="633"/>
    </location>
</feature>
<dbReference type="PROSITE" id="PS51657">
    <property type="entry name" value="PSRV_HELICASE"/>
    <property type="match status" value="1"/>
</dbReference>
<dbReference type="CDD" id="cd23247">
    <property type="entry name" value="Tymoviridae_RdRp"/>
    <property type="match status" value="1"/>
</dbReference>
<keyword evidence="1" id="KW-0696">RNA-directed RNA polymerase</keyword>
<evidence type="ECO:0000256" key="19">
    <source>
        <dbReference type="SAM" id="MobiDB-lite"/>
    </source>
</evidence>
<dbReference type="EMBL" id="AF098523">
    <property type="protein sequence ID" value="AAC80555.1"/>
    <property type="molecule type" value="Genomic_RNA"/>
</dbReference>
<sequence>MAFQLALDALSSTTHRDSISAPLLDSSVSQLQSSLELFPYTVPKELVPQLNRMGIQVSGLTSTPHPHAAHKTLELNLLFNHWAKSCNVDSAVVFMKPSKFFKLQEKNSHFKSLHNYRLHPHDSNRYPHPSTSLPTEKRFYIHDSLMYFTPHQISGLFESCPNLLSLYASLVVPPESSMTDLSLNPDLYRYSIHKSTLHYTPEGHSAGSYNQPVNALDWLKISAIQTPSLSLSVSVLESWGPLHSLLIERSSQTQNPDSQKIKDLISFQTPQALILPNPDSLAVPLRHRLVPQKTYDALFTYTRATRTLRTSDPAGFVRTQSNKPEFNWVTSQAWDNLQTYALLTASYRPPVSYTLHRSPLTKLKELLTRNALKLAAMASPALTLAIFTTMTALNTNSSKALSFSALKIHLLNPLTGPELLHFQTSVLQQKNSAPLSQAEAKQELDKSAVPAPSEHDSSASQSTSLSLSASSQLLSTEKHPGSELSSKAIPVSTSCPSASKQLAPPLTAESHSSVNALLRKFLGPNSPQSNLDNYNLHLHPESFTLGWKRRPLLLDSHSSFLPSSCLQPPASPSIAAAPHPLPPAQKPPRPPTTVPTPKPLASPSQTQAAQPATQSPPSIPQTAPVTSLLPAPLETDDSCAGPISTFQDLFPASYYPHTANFPCRSKIPGYLEAPYPPLDCMLVALSAQMPQSPQELWSALNTLMPLSALTSPSLRVLGLGTEELTALSYYYHFQAEIHSDNEIYRFGIQTASTKLCLIRDSGPPAHFTAPDPLRAGSPPSRSQTNENSLRRSLLGFRLNGNLLPIDQVHSFTSEPSRAKNLASNMKNGFDGILTTLAALSSLSSGPSPRDRIFTLDGICDFALPKTVDLIHLSGFAGCGKTHPIQQLLKTPHFHNFRVVTPTTNLRSEWKSDMALPAHHNWRFSTWESALLKHAEILVIDEIYKLPRGYLDLSLIADPTVKLVILLGDPLQGEYHSTSAHSSNLRLSSEIPRLLPFIDYYCYWSYRVPKCVAKLFSLPCFNPSEGFIKTTLDFFPSANNLVNSHSVVHISEACGWNAVTISSSQGCTFSDPAFIHLDRNTALLSPSNCLVALTRSRSGVYFKGDFTFLSSLSGSSRMFSLAYSGQPIHLPDFFPEIVFQLNMITAPLTKRSSSFRSGFQPNISSAPKIPAPPNLPCPPHIPTNYSKDVIVNNQALYGESLERRLSVLHLPPTRMTLHSDINITAPSSSSFQPSDEPVPSDHTAVYPGFDFFTLAAHFLPAHDPEVKEIELKDQTSQQFPWLNLDFHISCQTSSLISARHQPGSDSTLLPASLHKRLRFRPTAAPYQITPSDSFLGNCLYRSWCQVYRRDPNVRLPFNEALFLECIAVNDYAQLSSKTQATIVANASRSDPDWRHTFVKIFAKSQHKVNDGSIFGPWKACQTLALMHDYVILTLGPVKKYQRLFDQLERPSHIYYHAGNTPHDLRRWCSKHLETSHCTTNDYTAFDQSQHGEAVVFEVLKMRRLSIPENLISLHVHLKTNVETQFGPLTCMRLTGEPGTYDDNTDYNLAVLNLQYDLRKTPTLVSGDDSYLSGTLSPRSNWPFVKELLHLRLKPSSLIDGLFCGYYLGPQGCIRNPLALFAKLMIAEDDGSAFDKLPSYLTEFSIGHGLGDSLWQLLPSDLVLYQSACFDYFCRKATRSQKILLQPGLVDQETLDKIALSAKFISRPFYSMLSSHARSLISTKFKLDSSLTTLQDPMVEFELLPFSNVQ</sequence>
<feature type="compositionally biased region" description="Pro residues" evidence="19">
    <location>
        <begin position="579"/>
        <end position="600"/>
    </location>
</feature>
<keyword evidence="4" id="KW-1130">Modulation of host ubiquitin pathway by virus</keyword>
<dbReference type="PROSITE" id="PS50507">
    <property type="entry name" value="RDRP_SSRNA_POS"/>
    <property type="match status" value="1"/>
</dbReference>
<feature type="domain" description="Alphavirus-like MT" evidence="22">
    <location>
        <begin position="58"/>
        <end position="219"/>
    </location>
</feature>
<keyword evidence="3" id="KW-0489">Methyltransferase</keyword>
<dbReference type="GO" id="GO:0006508">
    <property type="term" value="P:proteolysis"/>
    <property type="evidence" value="ECO:0007669"/>
    <property type="project" value="UniProtKB-KW"/>
</dbReference>
<keyword evidence="24" id="KW-1185">Reference proteome</keyword>
<evidence type="ECO:0000256" key="18">
    <source>
        <dbReference type="PROSITE-ProRule" id="PRU01074"/>
    </source>
</evidence>
<feature type="region of interest" description="Disordered" evidence="19">
    <location>
        <begin position="767"/>
        <end position="786"/>
    </location>
</feature>
<dbReference type="GeneID" id="1493964"/>
<evidence type="ECO:0000256" key="17">
    <source>
        <dbReference type="ARBA" id="ARBA00047193"/>
    </source>
</evidence>
<dbReference type="InterPro" id="IPR007094">
    <property type="entry name" value="RNA-dir_pol_PSvirus"/>
</dbReference>
<dbReference type="InterPro" id="IPR001788">
    <property type="entry name" value="RNA-dep_RNA_pol_alsuvir"/>
</dbReference>
<evidence type="ECO:0000256" key="10">
    <source>
        <dbReference type="ARBA" id="ARBA00022807"/>
    </source>
</evidence>
<dbReference type="GO" id="GO:0008174">
    <property type="term" value="F:mRNA methyltransferase activity"/>
    <property type="evidence" value="ECO:0007669"/>
    <property type="project" value="UniProtKB-UniRule"/>
</dbReference>
<dbReference type="SUPFAM" id="SSF56672">
    <property type="entry name" value="DNA/RNA polymerases"/>
    <property type="match status" value="1"/>
</dbReference>
<evidence type="ECO:0000256" key="16">
    <source>
        <dbReference type="ARBA" id="ARBA00046330"/>
    </source>
</evidence>
<protein>
    <recommendedName>
        <fullName evidence="17">Non-structural replication polyprotein</fullName>
    </recommendedName>
</protein>
<keyword evidence="14" id="KW-0511">Multifunctional enzyme</keyword>
<dbReference type="InterPro" id="IPR002588">
    <property type="entry name" value="Alphavirus-like_MT_dom"/>
</dbReference>
<evidence type="ECO:0000259" key="20">
    <source>
        <dbReference type="PROSITE" id="PS50507"/>
    </source>
</evidence>
<dbReference type="Proteomes" id="UP000203339">
    <property type="component" value="Segment"/>
</dbReference>
<keyword evidence="2" id="KW-0945">Host-virus interaction</keyword>
<dbReference type="GO" id="GO:0006351">
    <property type="term" value="P:DNA-templated transcription"/>
    <property type="evidence" value="ECO:0007669"/>
    <property type="project" value="InterPro"/>
</dbReference>
<feature type="compositionally biased region" description="Polar residues" evidence="19">
    <location>
        <begin position="491"/>
        <end position="500"/>
    </location>
</feature>
<feature type="active site" description="For protease activity" evidence="18">
    <location>
        <position position="766"/>
    </location>
</feature>
<keyword evidence="11" id="KW-0067">ATP-binding</keyword>
<evidence type="ECO:0000256" key="4">
    <source>
        <dbReference type="ARBA" id="ARBA00022662"/>
    </source>
</evidence>
<evidence type="ECO:0000256" key="11">
    <source>
        <dbReference type="ARBA" id="ARBA00022840"/>
    </source>
</evidence>
<dbReference type="Gene3D" id="3.90.70.100">
    <property type="match status" value="1"/>
</dbReference>
<feature type="compositionally biased region" description="Low complexity" evidence="19">
    <location>
        <begin position="601"/>
        <end position="616"/>
    </location>
</feature>
<dbReference type="Pfam" id="PF01443">
    <property type="entry name" value="Viral_helicase1"/>
    <property type="match status" value="1"/>
</dbReference>
<gene>
    <name evidence="23" type="primary">RP</name>
</gene>
<feature type="compositionally biased region" description="Low complexity" evidence="19">
    <location>
        <begin position="458"/>
        <end position="475"/>
    </location>
</feature>
<evidence type="ECO:0000256" key="15">
    <source>
        <dbReference type="ARBA" id="ARBA00045135"/>
    </source>
</evidence>
<keyword evidence="10 18" id="KW-0788">Thiol protease</keyword>
<dbReference type="SUPFAM" id="SSF52540">
    <property type="entry name" value="P-loop containing nucleoside triphosphate hydrolases"/>
    <property type="match status" value="1"/>
</dbReference>
<evidence type="ECO:0000256" key="9">
    <source>
        <dbReference type="ARBA" id="ARBA00022801"/>
    </source>
</evidence>
<dbReference type="GO" id="GO:0003723">
    <property type="term" value="F:RNA binding"/>
    <property type="evidence" value="ECO:0007669"/>
    <property type="project" value="InterPro"/>
</dbReference>
<feature type="active site" description="For protease activity" evidence="18">
    <location>
        <position position="680"/>
    </location>
</feature>
<dbReference type="InterPro" id="IPR008043">
    <property type="entry name" value="Peptidase_C21"/>
</dbReference>
<organism evidence="23 24">
    <name type="scientific">Erysimum latent virus</name>
    <name type="common">ELV</name>
    <dbReference type="NCBI Taxonomy" id="12152"/>
    <lineage>
        <taxon>Viruses</taxon>
        <taxon>Riboviria</taxon>
        <taxon>Orthornavirae</taxon>
        <taxon>Kitrinoviricota</taxon>
        <taxon>Alsuviricetes</taxon>
        <taxon>Tymovirales</taxon>
        <taxon>Tymoviridae</taxon>
        <taxon>Tymovirus</taxon>
        <taxon>Tymovirus erysimi</taxon>
    </lineage>
</organism>
<dbReference type="GO" id="GO:0005524">
    <property type="term" value="F:ATP binding"/>
    <property type="evidence" value="ECO:0007669"/>
    <property type="project" value="UniProtKB-KW"/>
</dbReference>
<dbReference type="InterPro" id="IPR043181">
    <property type="entry name" value="TYMV_endopept_dom"/>
</dbReference>
<keyword evidence="13" id="KW-0693">Viral RNA replication</keyword>
<feature type="region of interest" description="Disordered" evidence="19">
    <location>
        <begin position="433"/>
        <end position="507"/>
    </location>
</feature>
<keyword evidence="9 18" id="KW-0378">Hydrolase</keyword>
<dbReference type="GO" id="GO:0032259">
    <property type="term" value="P:methylation"/>
    <property type="evidence" value="ECO:0007669"/>
    <property type="project" value="UniProtKB-KW"/>
</dbReference>
<evidence type="ECO:0000256" key="13">
    <source>
        <dbReference type="ARBA" id="ARBA00022953"/>
    </source>
</evidence>
<organismHost>
    <name type="scientific">Erysimum</name>
    <dbReference type="NCBI Taxonomy" id="65352"/>
</organismHost>
<evidence type="ECO:0000259" key="21">
    <source>
        <dbReference type="PROSITE" id="PS51657"/>
    </source>
</evidence>
<accession>Q549L0</accession>
<evidence type="ECO:0000313" key="23">
    <source>
        <dbReference type="EMBL" id="AAC80555.1"/>
    </source>
</evidence>
<keyword evidence="8" id="KW-0547">Nucleotide-binding</keyword>
<evidence type="ECO:0000259" key="22">
    <source>
        <dbReference type="PROSITE" id="PS51743"/>
    </source>
</evidence>
<dbReference type="InterPro" id="IPR043629">
    <property type="entry name" value="Salyut_dom"/>
</dbReference>
<dbReference type="InterPro" id="IPR043502">
    <property type="entry name" value="DNA/RNA_pol_sf"/>
</dbReference>
<dbReference type="GO" id="GO:0039648">
    <property type="term" value="P:symbiont-mediated perturbation of host ubiquitin-like protein modification"/>
    <property type="evidence" value="ECO:0007669"/>
    <property type="project" value="UniProtKB-KW"/>
</dbReference>
<evidence type="ECO:0000256" key="5">
    <source>
        <dbReference type="ARBA" id="ARBA00022670"/>
    </source>
</evidence>
<keyword evidence="6" id="KW-0808">Transferase</keyword>